<evidence type="ECO:0000313" key="3">
    <source>
        <dbReference type="EMBL" id="RWA09865.1"/>
    </source>
</evidence>
<dbReference type="AlphaFoldDB" id="A0A439D631"/>
<evidence type="ECO:0000313" key="4">
    <source>
        <dbReference type="Proteomes" id="UP000286045"/>
    </source>
</evidence>
<dbReference type="PANTHER" id="PTHR39460:SF1">
    <property type="entry name" value="C6 TRANSCRIPTION FACTOR"/>
    <property type="match status" value="1"/>
</dbReference>
<gene>
    <name evidence="3" type="ORF">EKO27_g5232</name>
</gene>
<evidence type="ECO:0000256" key="1">
    <source>
        <dbReference type="SAM" id="MobiDB-lite"/>
    </source>
</evidence>
<proteinExistence type="predicted"/>
<dbReference type="PANTHER" id="PTHR39460">
    <property type="entry name" value="EXPRESSED PROTEIN"/>
    <property type="match status" value="1"/>
</dbReference>
<organism evidence="3 4">
    <name type="scientific">Xylaria grammica</name>
    <dbReference type="NCBI Taxonomy" id="363999"/>
    <lineage>
        <taxon>Eukaryota</taxon>
        <taxon>Fungi</taxon>
        <taxon>Dikarya</taxon>
        <taxon>Ascomycota</taxon>
        <taxon>Pezizomycotina</taxon>
        <taxon>Sordariomycetes</taxon>
        <taxon>Xylariomycetidae</taxon>
        <taxon>Xylariales</taxon>
        <taxon>Xylariaceae</taxon>
        <taxon>Xylaria</taxon>
    </lineage>
</organism>
<accession>A0A439D631</accession>
<dbReference type="Proteomes" id="UP000286045">
    <property type="component" value="Unassembled WGS sequence"/>
</dbReference>
<dbReference type="Pfam" id="PF24855">
    <property type="entry name" value="DUF7729"/>
    <property type="match status" value="1"/>
</dbReference>
<evidence type="ECO:0000259" key="2">
    <source>
        <dbReference type="Pfam" id="PF24855"/>
    </source>
</evidence>
<protein>
    <recommendedName>
        <fullName evidence="2">DUF7729 domain-containing protein</fullName>
    </recommendedName>
</protein>
<feature type="region of interest" description="Disordered" evidence="1">
    <location>
        <begin position="1"/>
        <end position="25"/>
    </location>
</feature>
<keyword evidence="4" id="KW-1185">Reference proteome</keyword>
<feature type="domain" description="DUF7729" evidence="2">
    <location>
        <begin position="52"/>
        <end position="261"/>
    </location>
</feature>
<sequence length="297" mass="31796">MSGEEHRELRRREAAPKETTPQTTMTTEVVIDTSTVTDSANPATTTTATASPLPSPFDGALAANFSGDNTCPTFINDFLSNATFKACYPVSLLLQGSQSFFEAEKSFYSITLVLDAACKADVDTCTDYFNDLASSLITDGHCGKEYQRQNALVVQAYQGMKTYNTVYKATCLHNQDSNASEYCFANAITNTTTPSNAYLYYLPFNSTLPATAAPVCGSCTQQTMGIYQAATSNRKADIANTYLSAAGQINSECGTNFVNTSLAAVAESGSIASFYPASPSSALLLSFAFMAISHWIL</sequence>
<feature type="compositionally biased region" description="Basic and acidic residues" evidence="1">
    <location>
        <begin position="1"/>
        <end position="16"/>
    </location>
</feature>
<name>A0A439D631_9PEZI</name>
<dbReference type="InterPro" id="IPR056146">
    <property type="entry name" value="DUF7729"/>
</dbReference>
<dbReference type="EMBL" id="RYZI01000136">
    <property type="protein sequence ID" value="RWA09865.1"/>
    <property type="molecule type" value="Genomic_DNA"/>
</dbReference>
<comment type="caution">
    <text evidence="3">The sequence shown here is derived from an EMBL/GenBank/DDBJ whole genome shotgun (WGS) entry which is preliminary data.</text>
</comment>
<reference evidence="3 4" key="1">
    <citation type="submission" date="2018-12" db="EMBL/GenBank/DDBJ databases">
        <title>Draft genome sequence of Xylaria grammica IHI A82.</title>
        <authorList>
            <person name="Buettner E."/>
            <person name="Kellner H."/>
        </authorList>
    </citation>
    <scope>NUCLEOTIDE SEQUENCE [LARGE SCALE GENOMIC DNA]</scope>
    <source>
        <strain evidence="3 4">IHI A82</strain>
    </source>
</reference>